<reference evidence="3 4" key="1">
    <citation type="submission" date="2015-03" db="EMBL/GenBank/DDBJ databases">
        <title>Complete genome sequence of Muricauda lutaonensis CC-HSB-11T, isolated from a coastal hot spring.</title>
        <authorList>
            <person name="Kim K.M."/>
        </authorList>
    </citation>
    <scope>NUCLEOTIDE SEQUENCE [LARGE SCALE GENOMIC DNA]</scope>
    <source>
        <strain evidence="3 4">CC-HSB-11</strain>
    </source>
</reference>
<dbReference type="KEGG" id="mlt:VC82_131"/>
<evidence type="ECO:0000313" key="3">
    <source>
        <dbReference type="EMBL" id="AKA33823.1"/>
    </source>
</evidence>
<dbReference type="OrthoDB" id="8965954at2"/>
<keyword evidence="1" id="KW-0472">Membrane</keyword>
<feature type="transmembrane region" description="Helical" evidence="1">
    <location>
        <begin position="48"/>
        <end position="69"/>
    </location>
</feature>
<name>A0A0D5YPL5_9FLAO</name>
<dbReference type="Proteomes" id="UP000032726">
    <property type="component" value="Chromosome"/>
</dbReference>
<evidence type="ECO:0000259" key="2">
    <source>
        <dbReference type="Pfam" id="PF13239"/>
    </source>
</evidence>
<feature type="transmembrane region" description="Helical" evidence="1">
    <location>
        <begin position="21"/>
        <end position="42"/>
    </location>
</feature>
<organism evidence="3 4">
    <name type="scientific">Flagellimonas lutaonensis</name>
    <dbReference type="NCBI Taxonomy" id="516051"/>
    <lineage>
        <taxon>Bacteria</taxon>
        <taxon>Pseudomonadati</taxon>
        <taxon>Bacteroidota</taxon>
        <taxon>Flavobacteriia</taxon>
        <taxon>Flavobacteriales</taxon>
        <taxon>Flavobacteriaceae</taxon>
        <taxon>Flagellimonas</taxon>
    </lineage>
</organism>
<dbReference type="RefSeq" id="WP_045800680.1">
    <property type="nucleotide sequence ID" value="NZ_CP011071.1"/>
</dbReference>
<evidence type="ECO:0000256" key="1">
    <source>
        <dbReference type="SAM" id="Phobius"/>
    </source>
</evidence>
<feature type="domain" description="2TM" evidence="2">
    <location>
        <begin position="11"/>
        <end position="91"/>
    </location>
</feature>
<accession>A0A0D5YPL5</accession>
<dbReference type="AlphaFoldDB" id="A0A0D5YPL5"/>
<keyword evidence="1" id="KW-0812">Transmembrane</keyword>
<dbReference type="InterPro" id="IPR025698">
    <property type="entry name" value="2TM_dom"/>
</dbReference>
<protein>
    <recommendedName>
        <fullName evidence="2">2TM domain-containing protein</fullName>
    </recommendedName>
</protein>
<dbReference type="Pfam" id="PF13239">
    <property type="entry name" value="2TM"/>
    <property type="match status" value="1"/>
</dbReference>
<evidence type="ECO:0000313" key="4">
    <source>
        <dbReference type="Proteomes" id="UP000032726"/>
    </source>
</evidence>
<dbReference type="HOGENOM" id="CLU_173284_0_0_10"/>
<keyword evidence="4" id="KW-1185">Reference proteome</keyword>
<proteinExistence type="predicted"/>
<dbReference type="STRING" id="516051.VC82_131"/>
<keyword evidence="1" id="KW-1133">Transmembrane helix</keyword>
<sequence length="103" mass="12316">MTRYSNDKYGRAKKRVDELKAFYIHLGVYLIINAFILVNIALGTDNFWQWGHFFTALFWGLGLAIHAAITFRFNPLFGKDWEERQIKKYMDKDREEADKYMNL</sequence>
<gene>
    <name evidence="3" type="ORF">VC82_131</name>
</gene>
<dbReference type="EMBL" id="CP011071">
    <property type="protein sequence ID" value="AKA33823.1"/>
    <property type="molecule type" value="Genomic_DNA"/>
</dbReference>